<gene>
    <name evidence="14" type="ORF">HNR73_000184</name>
</gene>
<name>A0A841FFJ9_9ACTN</name>
<keyword evidence="9" id="KW-0862">Zinc</keyword>
<evidence type="ECO:0000256" key="10">
    <source>
        <dbReference type="SAM" id="MobiDB-lite"/>
    </source>
</evidence>
<dbReference type="RefSeq" id="WP_184785256.1">
    <property type="nucleotide sequence ID" value="NZ_BONT01000064.1"/>
</dbReference>
<feature type="domain" description="Beta-galactosidase C-terminal" evidence="13">
    <location>
        <begin position="619"/>
        <end position="675"/>
    </location>
</feature>
<keyword evidence="4 6" id="KW-0378">Hydrolase</keyword>
<accession>A0A841FFJ9</accession>
<dbReference type="InterPro" id="IPR017853">
    <property type="entry name" value="GH"/>
</dbReference>
<feature type="region of interest" description="Disordered" evidence="10">
    <location>
        <begin position="1"/>
        <end position="23"/>
    </location>
</feature>
<sequence length="676" mass="72871">MVERQHGEAGFGAPEGDGTTDRFASLPTLAYGGDYNPEQWPPSVWREDMALMRRAGVNLVSLGVFAWSRLEPRAGVYDFAWLDEILDLLAGNGIGAALATPTASPPPWFSLAHPDALPVRADGTRLTHGSRDTYCVSAPAYREACARIAGALAERYGGHPALRLWHVHNEYGTWCHCAHTEAAFRRWLIDRHGDLAALNEAWTTAHWGQRYSSWEEINAPRATQYLANPAQSLDFRRFTSEEMRAAYREQRAILRRHAPAVPVTTNFVLGDWVPVDHARWSSDVDIVAIDHYPGAAGRTAEEQTAMAADLARSWAGGGKWLLIEQAADLVYADGRALAKEPGRMRRHSLSHIARGSAGAMFFQWRAPRGGSERWHAAMLPHAGPDTRVFEEVAGFGAELPALAETDGSRVHAEVAILADVEADWALSQPGMPSADLSYEAALAQAHRVAGRAGHTVDFAAPGADLSRYKLVLVPSLYLVTDADADNLAAYVEGGGHVLISCFSGVADEHTRVRTGGHPGAFRDLLGIRVTELRPLPLGERVVLDDGRVGTLWTEEVRLAGAEATACYPSGEPAVTRKSAGRGVARYLSTCLDDEGYAAEFTVAVTAAGASPVLPGLPADVEVVRRAGGGRVWLFVLNHAVDERRIGGVRGRDLLSGRAIAGELVLPGGDCAVVRLG</sequence>
<comment type="similarity">
    <text evidence="2 6">Belongs to the glycosyl hydrolase 42 family.</text>
</comment>
<dbReference type="InterPro" id="IPR013739">
    <property type="entry name" value="Beta_galactosidase_C"/>
</dbReference>
<dbReference type="InterPro" id="IPR003476">
    <property type="entry name" value="Glyco_hydro_42"/>
</dbReference>
<dbReference type="PANTHER" id="PTHR36447:SF1">
    <property type="entry name" value="BETA-GALACTOSIDASE GANA"/>
    <property type="match status" value="1"/>
</dbReference>
<dbReference type="InterPro" id="IPR013738">
    <property type="entry name" value="Beta_galactosidase_Trimer"/>
</dbReference>
<keyword evidence="5 6" id="KW-0326">Glycosidase</keyword>
<dbReference type="CDD" id="cd03143">
    <property type="entry name" value="A4_beta-galactosidase_middle_domain"/>
    <property type="match status" value="1"/>
</dbReference>
<dbReference type="Gene3D" id="2.60.40.1180">
    <property type="entry name" value="Golgi alpha-mannosidase II"/>
    <property type="match status" value="1"/>
</dbReference>
<protein>
    <recommendedName>
        <fullName evidence="3 6">Beta-galactosidase</fullName>
        <shortName evidence="6">Beta-gal</shortName>
        <ecNumber evidence="3 6">3.2.1.23</ecNumber>
    </recommendedName>
</protein>
<feature type="domain" description="Glycoside hydrolase family 42 N-terminal" evidence="11">
    <location>
        <begin position="34"/>
        <end position="400"/>
    </location>
</feature>
<feature type="binding site" evidence="9">
    <location>
        <position position="135"/>
    </location>
    <ligand>
        <name>Zn(2+)</name>
        <dbReference type="ChEBI" id="CHEBI:29105"/>
    </ligand>
</feature>
<dbReference type="GO" id="GO:0009341">
    <property type="term" value="C:beta-galactosidase complex"/>
    <property type="evidence" value="ECO:0007669"/>
    <property type="project" value="InterPro"/>
</dbReference>
<evidence type="ECO:0000313" key="14">
    <source>
        <dbReference type="EMBL" id="MBB6032342.1"/>
    </source>
</evidence>
<evidence type="ECO:0000313" key="15">
    <source>
        <dbReference type="Proteomes" id="UP000548476"/>
    </source>
</evidence>
<feature type="binding site" evidence="8">
    <location>
        <position position="131"/>
    </location>
    <ligand>
        <name>substrate</name>
    </ligand>
</feature>
<dbReference type="SUPFAM" id="SSF51445">
    <property type="entry name" value="(Trans)glycosidases"/>
    <property type="match status" value="1"/>
</dbReference>
<comment type="catalytic activity">
    <reaction evidence="1 6">
        <text>Hydrolysis of terminal non-reducing beta-D-galactose residues in beta-D-galactosides.</text>
        <dbReference type="EC" id="3.2.1.23"/>
    </reaction>
</comment>
<feature type="domain" description="Beta-galactosidase trimerisation" evidence="12">
    <location>
        <begin position="412"/>
        <end position="598"/>
    </location>
</feature>
<dbReference type="EC" id="3.2.1.23" evidence="3 6"/>
<reference evidence="14 15" key="1">
    <citation type="submission" date="2020-08" db="EMBL/GenBank/DDBJ databases">
        <title>Genomic Encyclopedia of Type Strains, Phase IV (KMG-IV): sequencing the most valuable type-strain genomes for metagenomic binning, comparative biology and taxonomic classification.</title>
        <authorList>
            <person name="Goeker M."/>
        </authorList>
    </citation>
    <scope>NUCLEOTIDE SEQUENCE [LARGE SCALE GENOMIC DNA]</scope>
    <source>
        <strain evidence="14 15">YIM 65646</strain>
    </source>
</reference>
<evidence type="ECO:0000256" key="8">
    <source>
        <dbReference type="PIRSR" id="PIRSR001084-2"/>
    </source>
</evidence>
<evidence type="ECO:0000259" key="13">
    <source>
        <dbReference type="Pfam" id="PF08533"/>
    </source>
</evidence>
<evidence type="ECO:0000256" key="1">
    <source>
        <dbReference type="ARBA" id="ARBA00001412"/>
    </source>
</evidence>
<feature type="active site" description="Nucleophile" evidence="7">
    <location>
        <position position="324"/>
    </location>
</feature>
<dbReference type="InterPro" id="IPR029062">
    <property type="entry name" value="Class_I_gatase-like"/>
</dbReference>
<evidence type="ECO:0000259" key="11">
    <source>
        <dbReference type="Pfam" id="PF02449"/>
    </source>
</evidence>
<feature type="binding site" evidence="8">
    <location>
        <position position="169"/>
    </location>
    <ligand>
        <name>substrate</name>
    </ligand>
</feature>
<feature type="binding site" evidence="9">
    <location>
        <position position="177"/>
    </location>
    <ligand>
        <name>Zn(2+)</name>
        <dbReference type="ChEBI" id="CHEBI:29105"/>
    </ligand>
</feature>
<dbReference type="Gene3D" id="3.40.50.880">
    <property type="match status" value="1"/>
</dbReference>
<evidence type="ECO:0000256" key="2">
    <source>
        <dbReference type="ARBA" id="ARBA00005940"/>
    </source>
</evidence>
<evidence type="ECO:0000256" key="6">
    <source>
        <dbReference type="PIRNR" id="PIRNR001084"/>
    </source>
</evidence>
<organism evidence="14 15">
    <name type="scientific">Phytomonospora endophytica</name>
    <dbReference type="NCBI Taxonomy" id="714109"/>
    <lineage>
        <taxon>Bacteria</taxon>
        <taxon>Bacillati</taxon>
        <taxon>Actinomycetota</taxon>
        <taxon>Actinomycetes</taxon>
        <taxon>Micromonosporales</taxon>
        <taxon>Micromonosporaceae</taxon>
        <taxon>Phytomonospora</taxon>
    </lineage>
</organism>
<dbReference type="EMBL" id="JACHGT010000001">
    <property type="protein sequence ID" value="MBB6032342.1"/>
    <property type="molecule type" value="Genomic_DNA"/>
</dbReference>
<evidence type="ECO:0000259" key="12">
    <source>
        <dbReference type="Pfam" id="PF08532"/>
    </source>
</evidence>
<evidence type="ECO:0000256" key="3">
    <source>
        <dbReference type="ARBA" id="ARBA00012756"/>
    </source>
</evidence>
<dbReference type="PIRSF" id="PIRSF001084">
    <property type="entry name" value="B-galactosidase"/>
    <property type="match status" value="1"/>
</dbReference>
<dbReference type="GO" id="GO:0004565">
    <property type="term" value="F:beta-galactosidase activity"/>
    <property type="evidence" value="ECO:0007669"/>
    <property type="project" value="UniProtKB-EC"/>
</dbReference>
<dbReference type="AlphaFoldDB" id="A0A841FFJ9"/>
<dbReference type="GO" id="GO:0046872">
    <property type="term" value="F:metal ion binding"/>
    <property type="evidence" value="ECO:0007669"/>
    <property type="project" value="UniProtKB-KW"/>
</dbReference>
<evidence type="ECO:0000256" key="7">
    <source>
        <dbReference type="PIRSR" id="PIRSR001084-1"/>
    </source>
</evidence>
<dbReference type="InterPro" id="IPR013780">
    <property type="entry name" value="Glyco_hydro_b"/>
</dbReference>
<dbReference type="Gene3D" id="3.20.20.80">
    <property type="entry name" value="Glycosidases"/>
    <property type="match status" value="1"/>
</dbReference>
<evidence type="ECO:0000256" key="5">
    <source>
        <dbReference type="ARBA" id="ARBA00023295"/>
    </source>
</evidence>
<dbReference type="GO" id="GO:0006012">
    <property type="term" value="P:galactose metabolic process"/>
    <property type="evidence" value="ECO:0007669"/>
    <property type="project" value="InterPro"/>
</dbReference>
<evidence type="ECO:0000256" key="9">
    <source>
        <dbReference type="PIRSR" id="PIRSR001084-3"/>
    </source>
</evidence>
<evidence type="ECO:0000256" key="4">
    <source>
        <dbReference type="ARBA" id="ARBA00022801"/>
    </source>
</evidence>
<feature type="binding site" evidence="9">
    <location>
        <position position="175"/>
    </location>
    <ligand>
        <name>Zn(2+)</name>
        <dbReference type="ChEBI" id="CHEBI:29105"/>
    </ligand>
</feature>
<comment type="caution">
    <text evidence="14">The sequence shown here is derived from an EMBL/GenBank/DDBJ whole genome shotgun (WGS) entry which is preliminary data.</text>
</comment>
<feature type="active site" description="Proton donor" evidence="7">
    <location>
        <position position="170"/>
    </location>
</feature>
<dbReference type="PANTHER" id="PTHR36447">
    <property type="entry name" value="BETA-GALACTOSIDASE GANA"/>
    <property type="match status" value="1"/>
</dbReference>
<dbReference type="Pfam" id="PF08532">
    <property type="entry name" value="Glyco_hydro_42M"/>
    <property type="match status" value="1"/>
</dbReference>
<dbReference type="Pfam" id="PF08533">
    <property type="entry name" value="Glyco_hydro_42C"/>
    <property type="match status" value="1"/>
</dbReference>
<dbReference type="Proteomes" id="UP000548476">
    <property type="component" value="Unassembled WGS sequence"/>
</dbReference>
<dbReference type="InterPro" id="IPR013529">
    <property type="entry name" value="Glyco_hydro_42_N"/>
</dbReference>
<keyword evidence="15" id="KW-1185">Reference proteome</keyword>
<keyword evidence="9" id="KW-0479">Metal-binding</keyword>
<dbReference type="SUPFAM" id="SSF52317">
    <property type="entry name" value="Class I glutamine amidotransferase-like"/>
    <property type="match status" value="1"/>
</dbReference>
<proteinExistence type="inferred from homology"/>
<dbReference type="Pfam" id="PF02449">
    <property type="entry name" value="Glyco_hydro_42"/>
    <property type="match status" value="1"/>
</dbReference>